<feature type="signal peptide" evidence="3">
    <location>
        <begin position="1"/>
        <end position="25"/>
    </location>
</feature>
<evidence type="ECO:0000256" key="3">
    <source>
        <dbReference type="SAM" id="SignalP"/>
    </source>
</evidence>
<reference evidence="5 6" key="1">
    <citation type="submission" date="2020-10" db="EMBL/GenBank/DDBJ databases">
        <title>Connecting structure to function with the recovery of over 1000 high-quality activated sludge metagenome-assembled genomes encoding full-length rRNA genes using long-read sequencing.</title>
        <authorList>
            <person name="Singleton C.M."/>
            <person name="Petriglieri F."/>
            <person name="Kristensen J.M."/>
            <person name="Kirkegaard R.H."/>
            <person name="Michaelsen T.Y."/>
            <person name="Andersen M.H."/>
            <person name="Karst S.M."/>
            <person name="Dueholm M.S."/>
            <person name="Nielsen P.H."/>
            <person name="Albertsen M."/>
        </authorList>
    </citation>
    <scope>NUCLEOTIDE SEQUENCE [LARGE SCALE GENOMIC DNA]</scope>
    <source>
        <strain evidence="5">EsbW_18-Q3-R4-48_BATAC.285</strain>
    </source>
</reference>
<name>A0A935Q181_9PROT</name>
<sequence>MKMTKLSGWQRFAAVLSAGFALLLAGCETTPAFQVAQPASRDGTVESIVQDTVQRGNAAAATIGGAVIGGLLGNQIGGGSGQTAATIVGAGGGAFVGNQAAQRQTLVWRIGVRYDDGSLATIQQTTAPAVRIGDRVRVTGSGIELLRQGPN</sequence>
<dbReference type="AlphaFoldDB" id="A0A935Q181"/>
<proteinExistence type="predicted"/>
<feature type="domain" description="Glycine zipper 2TM" evidence="4">
    <location>
        <begin position="61"/>
        <end position="100"/>
    </location>
</feature>
<keyword evidence="3" id="KW-0732">Signal</keyword>
<evidence type="ECO:0000256" key="2">
    <source>
        <dbReference type="ARBA" id="ARBA00023136"/>
    </source>
</evidence>
<dbReference type="PANTHER" id="PTHR35603:SF2">
    <property type="entry name" value="OUTER MEMBRANE LIPOPROTEIN"/>
    <property type="match status" value="1"/>
</dbReference>
<comment type="caution">
    <text evidence="5">The sequence shown here is derived from an EMBL/GenBank/DDBJ whole genome shotgun (WGS) entry which is preliminary data.</text>
</comment>
<evidence type="ECO:0000313" key="6">
    <source>
        <dbReference type="Proteomes" id="UP000697998"/>
    </source>
</evidence>
<dbReference type="PROSITE" id="PS51257">
    <property type="entry name" value="PROKAR_LIPOPROTEIN"/>
    <property type="match status" value="1"/>
</dbReference>
<dbReference type="Proteomes" id="UP000697998">
    <property type="component" value="Unassembled WGS sequence"/>
</dbReference>
<dbReference type="PANTHER" id="PTHR35603">
    <property type="match status" value="1"/>
</dbReference>
<dbReference type="Pfam" id="PF05433">
    <property type="entry name" value="Rick_17kDa_Anti"/>
    <property type="match status" value="1"/>
</dbReference>
<accession>A0A935Q181</accession>
<comment type="subcellular location">
    <subcellularLocation>
        <location evidence="1">Membrane</location>
    </subcellularLocation>
</comment>
<gene>
    <name evidence="5" type="ORF">IPJ27_15825</name>
</gene>
<keyword evidence="2" id="KW-0472">Membrane</keyword>
<dbReference type="InterPro" id="IPR008816">
    <property type="entry name" value="Gly_zipper_2TM_dom"/>
</dbReference>
<evidence type="ECO:0000256" key="1">
    <source>
        <dbReference type="ARBA" id="ARBA00004370"/>
    </source>
</evidence>
<feature type="chain" id="PRO_5036931635" evidence="3">
    <location>
        <begin position="26"/>
        <end position="151"/>
    </location>
</feature>
<protein>
    <submittedName>
        <fullName evidence="5">Glycine zipper 2TM domain-containing protein</fullName>
    </submittedName>
</protein>
<dbReference type="GO" id="GO:0019867">
    <property type="term" value="C:outer membrane"/>
    <property type="evidence" value="ECO:0007669"/>
    <property type="project" value="InterPro"/>
</dbReference>
<evidence type="ECO:0000313" key="5">
    <source>
        <dbReference type="EMBL" id="MBK7676093.1"/>
    </source>
</evidence>
<evidence type="ECO:0000259" key="4">
    <source>
        <dbReference type="Pfam" id="PF05433"/>
    </source>
</evidence>
<organism evidence="5 6">
    <name type="scientific">Candidatus Accumulibacter proximus</name>
    <dbReference type="NCBI Taxonomy" id="2954385"/>
    <lineage>
        <taxon>Bacteria</taxon>
        <taxon>Pseudomonadati</taxon>
        <taxon>Pseudomonadota</taxon>
        <taxon>Betaproteobacteria</taxon>
        <taxon>Candidatus Accumulibacter</taxon>
    </lineage>
</organism>
<dbReference type="InterPro" id="IPR051407">
    <property type="entry name" value="Bact_OM_lipoprot/Surf_antigen"/>
</dbReference>
<dbReference type="EMBL" id="JADJMH010000016">
    <property type="protein sequence ID" value="MBK7676093.1"/>
    <property type="molecule type" value="Genomic_DNA"/>
</dbReference>